<dbReference type="GO" id="GO:0034039">
    <property type="term" value="F:8-oxo-7,8-dihydroguanine DNA N-glycosylase activity"/>
    <property type="evidence" value="ECO:0007669"/>
    <property type="project" value="TreeGrafter"/>
</dbReference>
<dbReference type="Pfam" id="PF06827">
    <property type="entry name" value="zf-FPG_IleRS"/>
    <property type="match status" value="1"/>
</dbReference>
<evidence type="ECO:0000256" key="3">
    <source>
        <dbReference type="ARBA" id="ARBA00009409"/>
    </source>
</evidence>
<dbReference type="NCBIfam" id="TIGR00577">
    <property type="entry name" value="fpg"/>
    <property type="match status" value="1"/>
</dbReference>
<dbReference type="PROSITE" id="PS51066">
    <property type="entry name" value="ZF_FPG_2"/>
    <property type="match status" value="1"/>
</dbReference>
<keyword evidence="14" id="KW-0326">Glycosidase</keyword>
<gene>
    <name evidence="18" type="ORF">UFOPK2242_00949</name>
    <name evidence="19" type="ORF">UFOPK2996_00623</name>
    <name evidence="20" type="ORF">UFOPK3317_00663</name>
    <name evidence="21" type="ORF">UFOPK3974_00084</name>
    <name evidence="22" type="ORF">UFOPK4071_00673</name>
</gene>
<evidence type="ECO:0000256" key="11">
    <source>
        <dbReference type="ARBA" id="ARBA00023204"/>
    </source>
</evidence>
<keyword evidence="9" id="KW-0862">Zinc</keyword>
<evidence type="ECO:0000256" key="4">
    <source>
        <dbReference type="ARBA" id="ARBA00011245"/>
    </source>
</evidence>
<dbReference type="InterPro" id="IPR010979">
    <property type="entry name" value="Ribosomal_uS13-like_H2TH"/>
</dbReference>
<dbReference type="Gene3D" id="1.10.8.50">
    <property type="match status" value="1"/>
</dbReference>
<keyword evidence="8" id="KW-0378">Hydrolase</keyword>
<dbReference type="SMART" id="SM01232">
    <property type="entry name" value="H2TH"/>
    <property type="match status" value="1"/>
</dbReference>
<dbReference type="EMBL" id="CAFBLK010000094">
    <property type="protein sequence ID" value="CAB4866185.1"/>
    <property type="molecule type" value="Genomic_DNA"/>
</dbReference>
<dbReference type="HAMAP" id="MF_00103">
    <property type="entry name" value="Fapy_DNA_glycosyl"/>
    <property type="match status" value="1"/>
</dbReference>
<evidence type="ECO:0000256" key="15">
    <source>
        <dbReference type="ARBA" id="ARBA00044632"/>
    </source>
</evidence>
<dbReference type="Pfam" id="PF01149">
    <property type="entry name" value="Fapy_DNA_glyco"/>
    <property type="match status" value="1"/>
</dbReference>
<dbReference type="GO" id="GO:0006284">
    <property type="term" value="P:base-excision repair"/>
    <property type="evidence" value="ECO:0007669"/>
    <property type="project" value="InterPro"/>
</dbReference>
<evidence type="ECO:0000256" key="8">
    <source>
        <dbReference type="ARBA" id="ARBA00022801"/>
    </source>
</evidence>
<dbReference type="EMBL" id="CAFBOR010000005">
    <property type="protein sequence ID" value="CAB4976071.1"/>
    <property type="molecule type" value="Genomic_DNA"/>
</dbReference>
<keyword evidence="12" id="KW-0456">Lyase</keyword>
<dbReference type="EMBL" id="CAEZWM010000114">
    <property type="protein sequence ID" value="CAB4660780.1"/>
    <property type="molecule type" value="Genomic_DNA"/>
</dbReference>
<evidence type="ECO:0000313" key="21">
    <source>
        <dbReference type="EMBL" id="CAB4976071.1"/>
    </source>
</evidence>
<protein>
    <submittedName>
        <fullName evidence="20">Unannotated protein</fullName>
    </submittedName>
</protein>
<evidence type="ECO:0000313" key="22">
    <source>
        <dbReference type="EMBL" id="CAB5010116.1"/>
    </source>
</evidence>
<dbReference type="FunFam" id="1.10.8.50:FF:000003">
    <property type="entry name" value="Formamidopyrimidine-DNA glycosylase"/>
    <property type="match status" value="1"/>
</dbReference>
<comment type="similarity">
    <text evidence="3">Belongs to the FPG family.</text>
</comment>
<evidence type="ECO:0000256" key="5">
    <source>
        <dbReference type="ARBA" id="ARBA00022723"/>
    </source>
</evidence>
<comment type="catalytic activity">
    <reaction evidence="1">
        <text>Hydrolysis of DNA containing ring-opened 7-methylguanine residues, releasing 2,6-diamino-4-hydroxy-5-(N-methyl)formamidopyrimidine.</text>
        <dbReference type="EC" id="3.2.2.23"/>
    </reaction>
</comment>
<name>A0A6J7DB59_9ZZZZ</name>
<sequence length="279" mass="31368">MPELPEVETVRRDLDKEIAGKKIKSVEVTGARSTRRHEDLKTFIDPLVGRTVKGVDRRGKYMIVKLDGPDVLIIHLGMSGQLLRAPSVRTEMPKHTHVVITFTQGGQLRFIDPRTFGEMFVTTLDVIEEQVPELAHLGIDPLASTVTWKAFGGLLTLRSAKLKTALMDQRVLAGIGNIYSDEILFHAGLRFDRSTDSLKPEDVRRLYRSTVEVLQEALRLRGSSLADAQYVDLFGNPGGYQAEHQVYARDGLPCRRCRQTITKEKFTGRTTYFCPACQI</sequence>
<evidence type="ECO:0000256" key="13">
    <source>
        <dbReference type="ARBA" id="ARBA00023268"/>
    </source>
</evidence>
<organism evidence="20">
    <name type="scientific">freshwater metagenome</name>
    <dbReference type="NCBI Taxonomy" id="449393"/>
    <lineage>
        <taxon>unclassified sequences</taxon>
        <taxon>metagenomes</taxon>
        <taxon>ecological metagenomes</taxon>
    </lineage>
</organism>
<proteinExistence type="inferred from homology"/>
<evidence type="ECO:0000313" key="18">
    <source>
        <dbReference type="EMBL" id="CAB4660780.1"/>
    </source>
</evidence>
<comment type="catalytic activity">
    <reaction evidence="15">
        <text>2'-deoxyribonucleotide-(2'-deoxyribose 5'-phosphate)-2'-deoxyribonucleotide-DNA = a 3'-end 2'-deoxyribonucleotide-(2,3-dehydro-2,3-deoxyribose 5'-phosphate)-DNA + a 5'-end 5'-phospho-2'-deoxyribonucleoside-DNA + H(+)</text>
        <dbReference type="Rhea" id="RHEA:66592"/>
        <dbReference type="Rhea" id="RHEA-COMP:13180"/>
        <dbReference type="Rhea" id="RHEA-COMP:16897"/>
        <dbReference type="Rhea" id="RHEA-COMP:17067"/>
        <dbReference type="ChEBI" id="CHEBI:15378"/>
        <dbReference type="ChEBI" id="CHEBI:136412"/>
        <dbReference type="ChEBI" id="CHEBI:157695"/>
        <dbReference type="ChEBI" id="CHEBI:167181"/>
        <dbReference type="EC" id="4.2.99.18"/>
    </reaction>
</comment>
<dbReference type="InterPro" id="IPR020629">
    <property type="entry name" value="FPG_Glyclase"/>
</dbReference>
<dbReference type="CDD" id="cd08966">
    <property type="entry name" value="EcFpg-like_N"/>
    <property type="match status" value="1"/>
</dbReference>
<dbReference type="SMART" id="SM00898">
    <property type="entry name" value="Fapy_DNA_glyco"/>
    <property type="match status" value="1"/>
</dbReference>
<dbReference type="SUPFAM" id="SSF46946">
    <property type="entry name" value="S13-like H2TH domain"/>
    <property type="match status" value="1"/>
</dbReference>
<dbReference type="PANTHER" id="PTHR22993">
    <property type="entry name" value="FORMAMIDOPYRIMIDINE-DNA GLYCOSYLASE"/>
    <property type="match status" value="1"/>
</dbReference>
<feature type="domain" description="FPG-type" evidence="16">
    <location>
        <begin position="245"/>
        <end position="279"/>
    </location>
</feature>
<evidence type="ECO:0000313" key="19">
    <source>
        <dbReference type="EMBL" id="CAB4793250.1"/>
    </source>
</evidence>
<evidence type="ECO:0000256" key="2">
    <source>
        <dbReference type="ARBA" id="ARBA00001947"/>
    </source>
</evidence>
<comment type="cofactor">
    <cofactor evidence="2">
        <name>Zn(2+)</name>
        <dbReference type="ChEBI" id="CHEBI:29105"/>
    </cofactor>
</comment>
<evidence type="ECO:0000256" key="6">
    <source>
        <dbReference type="ARBA" id="ARBA00022763"/>
    </source>
</evidence>
<accession>A0A6J7DB59</accession>
<evidence type="ECO:0000259" key="17">
    <source>
        <dbReference type="PROSITE" id="PS51068"/>
    </source>
</evidence>
<dbReference type="InterPro" id="IPR035937">
    <property type="entry name" value="FPG_N"/>
</dbReference>
<dbReference type="SUPFAM" id="SSF57716">
    <property type="entry name" value="Glucocorticoid receptor-like (DNA-binding domain)"/>
    <property type="match status" value="1"/>
</dbReference>
<evidence type="ECO:0000256" key="12">
    <source>
        <dbReference type="ARBA" id="ARBA00023239"/>
    </source>
</evidence>
<reference evidence="20" key="1">
    <citation type="submission" date="2020-05" db="EMBL/GenBank/DDBJ databases">
        <authorList>
            <person name="Chiriac C."/>
            <person name="Salcher M."/>
            <person name="Ghai R."/>
            <person name="Kavagutti S V."/>
        </authorList>
    </citation>
    <scope>NUCLEOTIDE SEQUENCE</scope>
</reference>
<dbReference type="InterPro" id="IPR012319">
    <property type="entry name" value="FPG_cat"/>
</dbReference>
<evidence type="ECO:0000256" key="7">
    <source>
        <dbReference type="ARBA" id="ARBA00022771"/>
    </source>
</evidence>
<keyword evidence="13" id="KW-0511">Multifunctional enzyme</keyword>
<evidence type="ECO:0000256" key="9">
    <source>
        <dbReference type="ARBA" id="ARBA00022833"/>
    </source>
</evidence>
<dbReference type="NCBIfam" id="NF002211">
    <property type="entry name" value="PRK01103.1"/>
    <property type="match status" value="1"/>
</dbReference>
<dbReference type="EMBL" id="CAFAAH010000064">
    <property type="protein sequence ID" value="CAB4793250.1"/>
    <property type="molecule type" value="Genomic_DNA"/>
</dbReference>
<feature type="domain" description="Formamidopyrimidine-DNA glycosylase catalytic" evidence="17">
    <location>
        <begin position="2"/>
        <end position="117"/>
    </location>
</feature>
<dbReference type="GO" id="GO:0003684">
    <property type="term" value="F:damaged DNA binding"/>
    <property type="evidence" value="ECO:0007669"/>
    <property type="project" value="InterPro"/>
</dbReference>
<comment type="subunit">
    <text evidence="4">Monomer.</text>
</comment>
<evidence type="ECO:0000256" key="1">
    <source>
        <dbReference type="ARBA" id="ARBA00001668"/>
    </source>
</evidence>
<keyword evidence="5" id="KW-0479">Metal-binding</keyword>
<dbReference type="SUPFAM" id="SSF81624">
    <property type="entry name" value="N-terminal domain of MutM-like DNA repair proteins"/>
    <property type="match status" value="1"/>
</dbReference>
<dbReference type="InterPro" id="IPR000214">
    <property type="entry name" value="Znf_DNA_glyclase/AP_lyase"/>
</dbReference>
<dbReference type="InterPro" id="IPR010663">
    <property type="entry name" value="Znf_FPG/IleRS"/>
</dbReference>
<evidence type="ECO:0000313" key="20">
    <source>
        <dbReference type="EMBL" id="CAB4866185.1"/>
    </source>
</evidence>
<keyword evidence="11" id="KW-0234">DNA repair</keyword>
<keyword evidence="10" id="KW-0238">DNA-binding</keyword>
<keyword evidence="7" id="KW-0863">Zinc-finger</keyword>
<dbReference type="Gene3D" id="3.20.190.10">
    <property type="entry name" value="MutM-like, N-terminal"/>
    <property type="match status" value="1"/>
</dbReference>
<dbReference type="InterPro" id="IPR015886">
    <property type="entry name" value="H2TH_FPG"/>
</dbReference>
<dbReference type="GO" id="GO:0140078">
    <property type="term" value="F:class I DNA-(apurinic or apyrimidinic site) endonuclease activity"/>
    <property type="evidence" value="ECO:0007669"/>
    <property type="project" value="UniProtKB-EC"/>
</dbReference>
<evidence type="ECO:0000256" key="10">
    <source>
        <dbReference type="ARBA" id="ARBA00023125"/>
    </source>
</evidence>
<dbReference type="PANTHER" id="PTHR22993:SF9">
    <property type="entry name" value="FORMAMIDOPYRIMIDINE-DNA GLYCOSYLASE"/>
    <property type="match status" value="1"/>
</dbReference>
<dbReference type="Pfam" id="PF06831">
    <property type="entry name" value="H2TH"/>
    <property type="match status" value="1"/>
</dbReference>
<keyword evidence="6" id="KW-0227">DNA damage</keyword>
<dbReference type="EMBL" id="CAFBPF010000069">
    <property type="protein sequence ID" value="CAB5010116.1"/>
    <property type="molecule type" value="Genomic_DNA"/>
</dbReference>
<evidence type="ECO:0000256" key="14">
    <source>
        <dbReference type="ARBA" id="ARBA00023295"/>
    </source>
</evidence>
<evidence type="ECO:0000259" key="16">
    <source>
        <dbReference type="PROSITE" id="PS51066"/>
    </source>
</evidence>
<dbReference type="AlphaFoldDB" id="A0A6J7DB59"/>
<dbReference type="GO" id="GO:0008270">
    <property type="term" value="F:zinc ion binding"/>
    <property type="evidence" value="ECO:0007669"/>
    <property type="project" value="UniProtKB-KW"/>
</dbReference>
<dbReference type="PROSITE" id="PS51068">
    <property type="entry name" value="FPG_CAT"/>
    <property type="match status" value="1"/>
</dbReference>